<dbReference type="InterPro" id="IPR029069">
    <property type="entry name" value="HotDog_dom_sf"/>
</dbReference>
<accession>A0A7W8HKH1</accession>
<dbReference type="Pfam" id="PF20789">
    <property type="entry name" value="4HBT_3C"/>
    <property type="match status" value="1"/>
</dbReference>
<evidence type="ECO:0000313" key="4">
    <source>
        <dbReference type="Proteomes" id="UP000532440"/>
    </source>
</evidence>
<dbReference type="AlphaFoldDB" id="A0A7W8HKH1"/>
<feature type="domain" description="Acyl-CoA thioesterase-like C-terminal" evidence="2">
    <location>
        <begin position="154"/>
        <end position="288"/>
    </location>
</feature>
<dbReference type="EMBL" id="JACHGB010000008">
    <property type="protein sequence ID" value="MBB5273754.1"/>
    <property type="molecule type" value="Genomic_DNA"/>
</dbReference>
<dbReference type="InterPro" id="IPR049449">
    <property type="entry name" value="TesB_ACOT8-like_N"/>
</dbReference>
<organism evidence="3 4">
    <name type="scientific">Quisquiliibacterium transsilvanicum</name>
    <dbReference type="NCBI Taxonomy" id="1549638"/>
    <lineage>
        <taxon>Bacteria</taxon>
        <taxon>Pseudomonadati</taxon>
        <taxon>Pseudomonadota</taxon>
        <taxon>Betaproteobacteria</taxon>
        <taxon>Burkholderiales</taxon>
        <taxon>Burkholderiaceae</taxon>
        <taxon>Quisquiliibacterium</taxon>
    </lineage>
</organism>
<keyword evidence="4" id="KW-1185">Reference proteome</keyword>
<sequence>MTRTDRSPGAASAATIPPYASAAAHPLDADTALEPLGDGSFRGRASKRYCNVGGSFGGFVSAIALKAALLHPKRLGEPIALTVNFAGPLADGELTVHARAARTNRSTQHWQMEVAQGGEVVATATAVFAVRRQTWSSTESEFPQAPPFDSVQPLAPGRATPWMGNYDMRFIRGTASAAARPEAPWDSVTTMWIRDNPPRPLDYVSLATICDAFFPRIYVRRPDIAPFGTTVSLTTYFHVDSEMMAAHGDRELLGTAKALQFRNGYCDQTAEIWTPAGELIAATHQTALFRI</sequence>
<reference evidence="3 4" key="1">
    <citation type="submission" date="2020-08" db="EMBL/GenBank/DDBJ databases">
        <title>Genomic Encyclopedia of Type Strains, Phase IV (KMG-IV): sequencing the most valuable type-strain genomes for metagenomic binning, comparative biology and taxonomic classification.</title>
        <authorList>
            <person name="Goeker M."/>
        </authorList>
    </citation>
    <scope>NUCLEOTIDE SEQUENCE [LARGE SCALE GENOMIC DNA]</scope>
    <source>
        <strain evidence="3 4">DSM 29781</strain>
    </source>
</reference>
<dbReference type="CDD" id="cd03443">
    <property type="entry name" value="PaaI_thioesterase"/>
    <property type="match status" value="1"/>
</dbReference>
<protein>
    <submittedName>
        <fullName evidence="3">Acyl-CoA thioesterase</fullName>
    </submittedName>
</protein>
<comment type="caution">
    <text evidence="3">The sequence shown here is derived from an EMBL/GenBank/DDBJ whole genome shotgun (WGS) entry which is preliminary data.</text>
</comment>
<dbReference type="Pfam" id="PF13622">
    <property type="entry name" value="4HBT_3"/>
    <property type="match status" value="1"/>
</dbReference>
<dbReference type="InterPro" id="IPR042171">
    <property type="entry name" value="Acyl-CoA_hotdog"/>
</dbReference>
<gene>
    <name evidence="3" type="ORF">HNQ70_003785</name>
</gene>
<dbReference type="InterPro" id="IPR049450">
    <property type="entry name" value="ACOT8-like_C"/>
</dbReference>
<dbReference type="Proteomes" id="UP000532440">
    <property type="component" value="Unassembled WGS sequence"/>
</dbReference>
<evidence type="ECO:0000259" key="1">
    <source>
        <dbReference type="Pfam" id="PF13622"/>
    </source>
</evidence>
<name>A0A7W8HKH1_9BURK</name>
<feature type="domain" description="Acyl-CoA thioesterase-like N-terminal HotDog" evidence="1">
    <location>
        <begin position="48"/>
        <end position="129"/>
    </location>
</feature>
<dbReference type="RefSeq" id="WP_221302900.1">
    <property type="nucleotide sequence ID" value="NZ_BAABEW010000013.1"/>
</dbReference>
<evidence type="ECO:0000259" key="2">
    <source>
        <dbReference type="Pfam" id="PF20789"/>
    </source>
</evidence>
<proteinExistence type="predicted"/>
<dbReference type="SUPFAM" id="SSF54637">
    <property type="entry name" value="Thioesterase/thiol ester dehydrase-isomerase"/>
    <property type="match status" value="2"/>
</dbReference>
<dbReference type="Gene3D" id="2.40.160.210">
    <property type="entry name" value="Acyl-CoA thioesterase, double hotdog domain"/>
    <property type="match status" value="1"/>
</dbReference>
<evidence type="ECO:0000313" key="3">
    <source>
        <dbReference type="EMBL" id="MBB5273754.1"/>
    </source>
</evidence>